<proteinExistence type="predicted"/>
<keyword evidence="3" id="KW-1185">Reference proteome</keyword>
<reference evidence="2 3" key="1">
    <citation type="submission" date="2019-03" db="EMBL/GenBank/DDBJ databases">
        <title>Genomic Encyclopedia of Type Strains, Phase IV (KMG-IV): sequencing the most valuable type-strain genomes for metagenomic binning, comparative biology and taxonomic classification.</title>
        <authorList>
            <person name="Goeker M."/>
        </authorList>
    </citation>
    <scope>NUCLEOTIDE SEQUENCE [LARGE SCALE GENOMIC DNA]</scope>
    <source>
        <strain evidence="2 3">DSM 19377</strain>
    </source>
</reference>
<accession>A0A4R2PAH7</accession>
<dbReference type="InterPro" id="IPR025235">
    <property type="entry name" value="DUF4178"/>
</dbReference>
<evidence type="ECO:0000259" key="1">
    <source>
        <dbReference type="Pfam" id="PF13785"/>
    </source>
</evidence>
<organism evidence="2 3">
    <name type="scientific">Scopulibacillus darangshiensis</name>
    <dbReference type="NCBI Taxonomy" id="442528"/>
    <lineage>
        <taxon>Bacteria</taxon>
        <taxon>Bacillati</taxon>
        <taxon>Bacillota</taxon>
        <taxon>Bacilli</taxon>
        <taxon>Bacillales</taxon>
        <taxon>Sporolactobacillaceae</taxon>
        <taxon>Scopulibacillus</taxon>
    </lineage>
</organism>
<dbReference type="Proteomes" id="UP000295416">
    <property type="component" value="Unassembled WGS sequence"/>
</dbReference>
<name>A0A4R2PAH7_9BACL</name>
<dbReference type="AlphaFoldDB" id="A0A4R2PAH7"/>
<protein>
    <submittedName>
        <fullName evidence="2">Uncharacterized protein DUF4178</fullName>
    </submittedName>
</protein>
<feature type="domain" description="DUF4178" evidence="1">
    <location>
        <begin position="26"/>
        <end position="156"/>
    </location>
</feature>
<evidence type="ECO:0000313" key="2">
    <source>
        <dbReference type="EMBL" id="TCP32073.1"/>
    </source>
</evidence>
<evidence type="ECO:0000313" key="3">
    <source>
        <dbReference type="Proteomes" id="UP000295416"/>
    </source>
</evidence>
<gene>
    <name evidence="2" type="ORF">EV207_10146</name>
</gene>
<sequence>MGLLSRLFQKKKDIPKVEKRTLMNIKVGDMITYELEDYQIVGKLTFNDHGYQWHEYQLEGTNDTIWVNVELDDELEVSVYKKIKLKLSEPIPDKIESDGIAYYLDEKGTANVSGQGRSANVSGQQVTYYDFCDKEDEHYLSVEIWGGDIEVSQGQAAEDYDFNIIAGS</sequence>
<dbReference type="Pfam" id="PF13785">
    <property type="entry name" value="DUF4178"/>
    <property type="match status" value="1"/>
</dbReference>
<dbReference type="EMBL" id="SLXK01000001">
    <property type="protein sequence ID" value="TCP32073.1"/>
    <property type="molecule type" value="Genomic_DNA"/>
</dbReference>
<dbReference type="OrthoDB" id="3775810at2"/>
<comment type="caution">
    <text evidence="2">The sequence shown here is derived from an EMBL/GenBank/DDBJ whole genome shotgun (WGS) entry which is preliminary data.</text>
</comment>